<comment type="caution">
    <text evidence="1">The sequence shown here is derived from an EMBL/GenBank/DDBJ whole genome shotgun (WGS) entry which is preliminary data.</text>
</comment>
<reference evidence="1" key="2">
    <citation type="submission" date="2021-04" db="EMBL/GenBank/DDBJ databases">
        <authorList>
            <person name="Gilroy R."/>
        </authorList>
    </citation>
    <scope>NUCLEOTIDE SEQUENCE</scope>
    <source>
        <strain evidence="1">ChiSxjej6B18-287</strain>
    </source>
</reference>
<reference evidence="1" key="1">
    <citation type="journal article" date="2021" name="PeerJ">
        <title>Extensive microbial diversity within the chicken gut microbiome revealed by metagenomics and culture.</title>
        <authorList>
            <person name="Gilroy R."/>
            <person name="Ravi A."/>
            <person name="Getino M."/>
            <person name="Pursley I."/>
            <person name="Horton D.L."/>
            <person name="Alikhan N.F."/>
            <person name="Baker D."/>
            <person name="Gharbi K."/>
            <person name="Hall N."/>
            <person name="Watson M."/>
            <person name="Adriaenssens E.M."/>
            <person name="Foster-Nyarko E."/>
            <person name="Jarju S."/>
            <person name="Secka A."/>
            <person name="Antonio M."/>
            <person name="Oren A."/>
            <person name="Chaudhuri R.R."/>
            <person name="La Ragione R."/>
            <person name="Hildebrand F."/>
            <person name="Pallen M.J."/>
        </authorList>
    </citation>
    <scope>NUCLEOTIDE SEQUENCE</scope>
    <source>
        <strain evidence="1">ChiSxjej6B18-287</strain>
    </source>
</reference>
<evidence type="ECO:0000313" key="2">
    <source>
        <dbReference type="Proteomes" id="UP000823893"/>
    </source>
</evidence>
<dbReference type="EMBL" id="DWWV01000054">
    <property type="protein sequence ID" value="HJC10087.1"/>
    <property type="molecule type" value="Genomic_DNA"/>
</dbReference>
<organism evidence="1 2">
    <name type="scientific">Candidatus Blautia merdigallinarum</name>
    <dbReference type="NCBI Taxonomy" id="2838495"/>
    <lineage>
        <taxon>Bacteria</taxon>
        <taxon>Bacillati</taxon>
        <taxon>Bacillota</taxon>
        <taxon>Clostridia</taxon>
        <taxon>Lachnospirales</taxon>
        <taxon>Lachnospiraceae</taxon>
        <taxon>Blautia</taxon>
    </lineage>
</organism>
<name>A0A9D2N486_9FIRM</name>
<accession>A0A9D2N486</accession>
<proteinExistence type="predicted"/>
<evidence type="ECO:0000313" key="1">
    <source>
        <dbReference type="EMBL" id="HJC10087.1"/>
    </source>
</evidence>
<sequence>MVKAKNENNTDNSGTMLTAADGTQYFVMGKVRIRVSEHFAENGKPLNSLLEDVIQHAATAS</sequence>
<dbReference type="Proteomes" id="UP000823893">
    <property type="component" value="Unassembled WGS sequence"/>
</dbReference>
<dbReference type="AlphaFoldDB" id="A0A9D2N486"/>
<gene>
    <name evidence="1" type="ORF">H9935_04645</name>
</gene>
<protein>
    <submittedName>
        <fullName evidence="1">Uncharacterized protein</fullName>
    </submittedName>
</protein>